<keyword evidence="2" id="KW-1133">Transmembrane helix</keyword>
<dbReference type="AlphaFoldDB" id="C0G854"/>
<evidence type="ECO:0000256" key="2">
    <source>
        <dbReference type="SAM" id="Phobius"/>
    </source>
</evidence>
<dbReference type="Proteomes" id="UP000003678">
    <property type="component" value="Unassembled WGS sequence"/>
</dbReference>
<keyword evidence="2" id="KW-0472">Membrane</keyword>
<feature type="compositionally biased region" description="Basic residues" evidence="1">
    <location>
        <begin position="20"/>
        <end position="30"/>
    </location>
</feature>
<sequence>MPAASESAISSFKRVFPSLSRRHGRMNRSHRMQDPNYPRYQNHQDSGYQDYQQGYYPDEQPEPVLDPAMERVRRKMIRLLAVSIGVMLIGLMAVLIAVVYKINRKPEPAIAEEARSDIPGQIAAPAKPEPPKLIESQIELAPGTRLLSQSLSGDQLSLETLLPDGGTEIIVYDYRQSRIIGRIKMGNVE</sequence>
<evidence type="ECO:0008006" key="5">
    <source>
        <dbReference type="Google" id="ProtNLM"/>
    </source>
</evidence>
<gene>
    <name evidence="3" type="ORF">BCETI_6000015</name>
</gene>
<feature type="region of interest" description="Disordered" evidence="1">
    <location>
        <begin position="20"/>
        <end position="51"/>
    </location>
</feature>
<comment type="caution">
    <text evidence="3">The sequence shown here is derived from an EMBL/GenBank/DDBJ whole genome shotgun (WGS) entry which is preliminary data.</text>
</comment>
<evidence type="ECO:0000256" key="1">
    <source>
        <dbReference type="SAM" id="MobiDB-lite"/>
    </source>
</evidence>
<evidence type="ECO:0000313" key="4">
    <source>
        <dbReference type="Proteomes" id="UP000003678"/>
    </source>
</evidence>
<dbReference type="EMBL" id="ACJD01000006">
    <property type="protein sequence ID" value="EEH13118.1"/>
    <property type="molecule type" value="Genomic_DNA"/>
</dbReference>
<protein>
    <recommendedName>
        <fullName evidence="5">Fimbrial protein</fullName>
    </recommendedName>
</protein>
<proteinExistence type="predicted"/>
<evidence type="ECO:0000313" key="3">
    <source>
        <dbReference type="EMBL" id="EEH13118.1"/>
    </source>
</evidence>
<feature type="transmembrane region" description="Helical" evidence="2">
    <location>
        <begin position="79"/>
        <end position="100"/>
    </location>
</feature>
<reference evidence="3 4" key="1">
    <citation type="submission" date="2009-03" db="EMBL/GenBank/DDBJ databases">
        <authorList>
            <person name="Setubal J.C."/>
            <person name="Boyle S."/>
            <person name="Crasta O.R."/>
            <person name="Gillespie J.J."/>
            <person name="Kenyon R.W."/>
            <person name="Lu J."/>
            <person name="Mane S."/>
            <person name="Nagrani S."/>
            <person name="Shallom J.M."/>
            <person name="Shallom S."/>
            <person name="Shukla M."/>
            <person name="Snyder E.E."/>
            <person name="Sobral B.W."/>
            <person name="Wattam A.R."/>
            <person name="Will R."/>
            <person name="Williams K."/>
            <person name="Yoo H."/>
            <person name="Bruce D.H."/>
            <person name="Detter C."/>
            <person name="Munk C."/>
            <person name="Brettin T.S."/>
            <person name="Ficht T."/>
        </authorList>
    </citation>
    <scope>NUCLEOTIDE SEQUENCE [LARGE SCALE GENOMIC DNA]</scope>
    <source>
        <strain evidence="3 4">Cudo</strain>
    </source>
</reference>
<name>C0G854_9HYPH</name>
<keyword evidence="2" id="KW-0812">Transmembrane</keyword>
<organism evidence="3 4">
    <name type="scientific">Brucella ceti str. Cudo</name>
    <dbReference type="NCBI Taxonomy" id="595497"/>
    <lineage>
        <taxon>Bacteria</taxon>
        <taxon>Pseudomonadati</taxon>
        <taxon>Pseudomonadota</taxon>
        <taxon>Alphaproteobacteria</taxon>
        <taxon>Hyphomicrobiales</taxon>
        <taxon>Brucellaceae</taxon>
        <taxon>Brucella/Ochrobactrum group</taxon>
        <taxon>Brucella</taxon>
    </lineage>
</organism>
<accession>C0G854</accession>